<keyword evidence="2" id="KW-1185">Reference proteome</keyword>
<dbReference type="VEuPathDB" id="FungiDB:MAN_05991"/>
<sequence>MSLQQNTTESERPDPSKNYIERLPSEIFDKIIETFNEMVAQEGTINHKALVPLCIVSKSFLTGAQELLYRHLCVSSEIPGRGGGAGEMLWCIKGLRSIASAFIKNGQLANYVKVISLTIDRETWHGSVFINKGDMQCLAPMLPDLQKLANETPCRKKLLPVEDDDNIMDAFLEALFALCSNAQQITVEMPTVLSDFPRLLRLACDLDLPLKLTLRVPEPEGHLTDFASCEFWRENGGLHFSLDVQKSALLRHHDIIQSATVYDLASLKITAGQQILSDDVEDVVSTFNTQKTIKDLALDWTYWFPVRRSRNPSYLSLKGLQNLQHLQISSRVLEAALMEAPSGSFANTLPKSLKKLSILGDCEDWQLTALRDLARAKHLPNSCSVLVDKIVGSGDLLKECRKEMASAGIRFRIKSKQSGQ</sequence>
<dbReference type="HOGENOM" id="CLU_783217_0_0_1"/>
<evidence type="ECO:0000313" key="1">
    <source>
        <dbReference type="EMBL" id="KID64980.1"/>
    </source>
</evidence>
<accession>A0A0B4ESP2</accession>
<dbReference type="AlphaFoldDB" id="A0A0B4ESP2"/>
<gene>
    <name evidence="1" type="ORF">MAN_05991</name>
</gene>
<feature type="non-terminal residue" evidence="1">
    <location>
        <position position="1"/>
    </location>
</feature>
<name>A0A0B4ESP2_METAF</name>
<dbReference type="OrthoDB" id="4937413at2759"/>
<proteinExistence type="predicted"/>
<reference evidence="1 2" key="1">
    <citation type="journal article" date="2014" name="Proc. Natl. Acad. Sci. U.S.A.">
        <title>Trajectory and genomic determinants of fungal-pathogen speciation and host adaptation.</title>
        <authorList>
            <person name="Hu X."/>
            <person name="Xiao G."/>
            <person name="Zheng P."/>
            <person name="Shang Y."/>
            <person name="Su Y."/>
            <person name="Zhang X."/>
            <person name="Liu X."/>
            <person name="Zhan S."/>
            <person name="St Leger R.J."/>
            <person name="Wang C."/>
        </authorList>
    </citation>
    <scope>NUCLEOTIDE SEQUENCE [LARGE SCALE GENOMIC DNA]</scope>
    <source>
        <strain evidence="1 2">ARSEF 549</strain>
    </source>
</reference>
<evidence type="ECO:0000313" key="2">
    <source>
        <dbReference type="Proteomes" id="UP000031186"/>
    </source>
</evidence>
<dbReference type="Proteomes" id="UP000031186">
    <property type="component" value="Unassembled WGS sequence"/>
</dbReference>
<dbReference type="EMBL" id="AZNF01000007">
    <property type="protein sequence ID" value="KID64980.1"/>
    <property type="molecule type" value="Genomic_DNA"/>
</dbReference>
<protein>
    <submittedName>
        <fullName evidence="1">Uncharacterized protein</fullName>
    </submittedName>
</protein>
<comment type="caution">
    <text evidence="1">The sequence shown here is derived from an EMBL/GenBank/DDBJ whole genome shotgun (WGS) entry which is preliminary data.</text>
</comment>
<organism evidence="1 2">
    <name type="scientific">Metarhizium anisopliae (strain ARSEF 549)</name>
    <dbReference type="NCBI Taxonomy" id="3151832"/>
    <lineage>
        <taxon>Eukaryota</taxon>
        <taxon>Fungi</taxon>
        <taxon>Dikarya</taxon>
        <taxon>Ascomycota</taxon>
        <taxon>Pezizomycotina</taxon>
        <taxon>Sordariomycetes</taxon>
        <taxon>Hypocreomycetidae</taxon>
        <taxon>Hypocreales</taxon>
        <taxon>Clavicipitaceae</taxon>
        <taxon>Metarhizium</taxon>
    </lineage>
</organism>